<name>A0A552AP29_MICAE</name>
<evidence type="ECO:0000313" key="2">
    <source>
        <dbReference type="Proteomes" id="UP000316280"/>
    </source>
</evidence>
<dbReference type="EMBL" id="SFBR01000076">
    <property type="protein sequence ID" value="TRT87212.1"/>
    <property type="molecule type" value="Genomic_DNA"/>
</dbReference>
<organism evidence="1 2">
    <name type="scientific">Microcystis aeruginosa Ma_OC_H_19870700_S124</name>
    <dbReference type="NCBI Taxonomy" id="2486262"/>
    <lineage>
        <taxon>Bacteria</taxon>
        <taxon>Bacillati</taxon>
        <taxon>Cyanobacteriota</taxon>
        <taxon>Cyanophyceae</taxon>
        <taxon>Oscillatoriophycideae</taxon>
        <taxon>Chroococcales</taxon>
        <taxon>Microcystaceae</taxon>
        <taxon>Microcystis</taxon>
    </lineage>
</organism>
<dbReference type="Proteomes" id="UP000316280">
    <property type="component" value="Unassembled WGS sequence"/>
</dbReference>
<dbReference type="InterPro" id="IPR028964">
    <property type="entry name" value="Imm8"/>
</dbReference>
<gene>
    <name evidence="1" type="ORF">EWV63_09045</name>
</gene>
<sequence>MNRPILKNIDFGSADLNIYQPDSPDDFCIWLTLLIGPDDAEGGHLFQVGVCTVAWLAHQVSISRPCVLRHMILVERFDYSLIERTIITIVENTQSLGWEKSVPVLSRFFAWEYEDYQS</sequence>
<comment type="caution">
    <text evidence="1">The sequence shown here is derived from an EMBL/GenBank/DDBJ whole genome shotgun (WGS) entry which is preliminary data.</text>
</comment>
<dbReference type="AlphaFoldDB" id="A0A552AP29"/>
<proteinExistence type="predicted"/>
<dbReference type="Pfam" id="PF15586">
    <property type="entry name" value="Imm8"/>
    <property type="match status" value="1"/>
</dbReference>
<accession>A0A552AP29</accession>
<protein>
    <submittedName>
        <fullName evidence="1">Uncharacterized protein</fullName>
    </submittedName>
</protein>
<reference evidence="1 2" key="1">
    <citation type="submission" date="2019-01" db="EMBL/GenBank/DDBJ databases">
        <title>Coherence of Microcystis species and biogeography revealed through population genomics.</title>
        <authorList>
            <person name="Perez-Carrascal O.M."/>
            <person name="Terrat Y."/>
            <person name="Giani A."/>
            <person name="Fortin N."/>
            <person name="Tromas N."/>
            <person name="Shapiro B.J."/>
        </authorList>
    </citation>
    <scope>NUCLEOTIDE SEQUENCE [LARGE SCALE GENOMIC DNA]</scope>
    <source>
        <strain evidence="1">Ma_OC_H_19870700_S124</strain>
    </source>
</reference>
<evidence type="ECO:0000313" key="1">
    <source>
        <dbReference type="EMBL" id="TRT87212.1"/>
    </source>
</evidence>